<dbReference type="PROSITE" id="PS50158">
    <property type="entry name" value="ZF_CCHC"/>
    <property type="match status" value="1"/>
</dbReference>
<evidence type="ECO:0000313" key="4">
    <source>
        <dbReference type="EMBL" id="KAL3684302.1"/>
    </source>
</evidence>
<feature type="compositionally biased region" description="Basic and acidic residues" evidence="2">
    <location>
        <begin position="80"/>
        <end position="95"/>
    </location>
</feature>
<evidence type="ECO:0000256" key="1">
    <source>
        <dbReference type="PROSITE-ProRule" id="PRU00047"/>
    </source>
</evidence>
<feature type="compositionally biased region" description="Basic residues" evidence="2">
    <location>
        <begin position="194"/>
        <end position="207"/>
    </location>
</feature>
<dbReference type="Proteomes" id="UP001633002">
    <property type="component" value="Unassembled WGS sequence"/>
</dbReference>
<dbReference type="SMART" id="SM00343">
    <property type="entry name" value="ZnF_C2HC"/>
    <property type="match status" value="1"/>
</dbReference>
<sequence length="207" mass="22319">MAKVAGTQKPVILQTVGTVLYKELVDNERGSSKLRAVVGTVIKEFPTTLEVPITTDFTIYVQLDYEGLHLRCFKCGSLDHKADDCSSGKKPDKRGGQGGAGRNATADSSEETSASTEQPAPNAGVDLGTKASQRSNAKFTKSQSVEVLEGRNLWRGEASKRSESVKNATEKVGKASEGPQETGVNKAKGQEAKHQRRLRIKKERGES</sequence>
<feature type="compositionally biased region" description="Low complexity" evidence="2">
    <location>
        <begin position="104"/>
        <end position="117"/>
    </location>
</feature>
<dbReference type="InterPro" id="IPR001878">
    <property type="entry name" value="Znf_CCHC"/>
</dbReference>
<name>A0ABD3GYG6_9MARC</name>
<keyword evidence="1" id="KW-0479">Metal-binding</keyword>
<evidence type="ECO:0000313" key="5">
    <source>
        <dbReference type="Proteomes" id="UP001633002"/>
    </source>
</evidence>
<reference evidence="4 5" key="1">
    <citation type="submission" date="2024-09" db="EMBL/GenBank/DDBJ databases">
        <title>Chromosome-scale assembly of Riccia sorocarpa.</title>
        <authorList>
            <person name="Paukszto L."/>
        </authorList>
    </citation>
    <scope>NUCLEOTIDE SEQUENCE [LARGE SCALE GENOMIC DNA]</scope>
    <source>
        <strain evidence="4">LP-2024</strain>
        <tissue evidence="4">Aerial parts of the thallus</tissue>
    </source>
</reference>
<keyword evidence="1" id="KW-0862">Zinc</keyword>
<dbReference type="EMBL" id="JBJQOH010000006">
    <property type="protein sequence ID" value="KAL3684302.1"/>
    <property type="molecule type" value="Genomic_DNA"/>
</dbReference>
<keyword evidence="5" id="KW-1185">Reference proteome</keyword>
<keyword evidence="1" id="KW-0863">Zinc-finger</keyword>
<gene>
    <name evidence="4" type="ORF">R1sor_002324</name>
</gene>
<evidence type="ECO:0000259" key="3">
    <source>
        <dbReference type="PROSITE" id="PS50158"/>
    </source>
</evidence>
<dbReference type="Pfam" id="PF00098">
    <property type="entry name" value="zf-CCHC"/>
    <property type="match status" value="1"/>
</dbReference>
<dbReference type="AlphaFoldDB" id="A0ABD3GYG6"/>
<accession>A0ABD3GYG6</accession>
<dbReference type="GO" id="GO:0008270">
    <property type="term" value="F:zinc ion binding"/>
    <property type="evidence" value="ECO:0007669"/>
    <property type="project" value="UniProtKB-KW"/>
</dbReference>
<comment type="caution">
    <text evidence="4">The sequence shown here is derived from an EMBL/GenBank/DDBJ whole genome shotgun (WGS) entry which is preliminary data.</text>
</comment>
<feature type="compositionally biased region" description="Basic and acidic residues" evidence="2">
    <location>
        <begin position="148"/>
        <end position="174"/>
    </location>
</feature>
<proteinExistence type="predicted"/>
<feature type="region of interest" description="Disordered" evidence="2">
    <location>
        <begin position="80"/>
        <end position="207"/>
    </location>
</feature>
<protein>
    <recommendedName>
        <fullName evidence="3">CCHC-type domain-containing protein</fullName>
    </recommendedName>
</protein>
<feature type="domain" description="CCHC-type" evidence="3">
    <location>
        <begin position="71"/>
        <end position="85"/>
    </location>
</feature>
<feature type="compositionally biased region" description="Polar residues" evidence="2">
    <location>
        <begin position="130"/>
        <end position="145"/>
    </location>
</feature>
<organism evidence="4 5">
    <name type="scientific">Riccia sorocarpa</name>
    <dbReference type="NCBI Taxonomy" id="122646"/>
    <lineage>
        <taxon>Eukaryota</taxon>
        <taxon>Viridiplantae</taxon>
        <taxon>Streptophyta</taxon>
        <taxon>Embryophyta</taxon>
        <taxon>Marchantiophyta</taxon>
        <taxon>Marchantiopsida</taxon>
        <taxon>Marchantiidae</taxon>
        <taxon>Marchantiales</taxon>
        <taxon>Ricciaceae</taxon>
        <taxon>Riccia</taxon>
    </lineage>
</organism>
<evidence type="ECO:0000256" key="2">
    <source>
        <dbReference type="SAM" id="MobiDB-lite"/>
    </source>
</evidence>